<dbReference type="Gene3D" id="3.40.605.10">
    <property type="entry name" value="Aldehyde Dehydrogenase, Chain A, domain 1"/>
    <property type="match status" value="1"/>
</dbReference>
<dbReference type="InterPro" id="IPR016162">
    <property type="entry name" value="Ald_DH_N"/>
</dbReference>
<feature type="domain" description="Aldehyde dehydrogenase" evidence="3">
    <location>
        <begin position="36"/>
        <end position="495"/>
    </location>
</feature>
<proteinExistence type="inferred from homology"/>
<comment type="similarity">
    <text evidence="1">Belongs to the aldehyde dehydrogenase family.</text>
</comment>
<dbReference type="Gene3D" id="3.40.309.10">
    <property type="entry name" value="Aldehyde Dehydrogenase, Chain A, domain 2"/>
    <property type="match status" value="1"/>
</dbReference>
<evidence type="ECO:0000313" key="5">
    <source>
        <dbReference type="Proteomes" id="UP000827549"/>
    </source>
</evidence>
<dbReference type="InterPro" id="IPR015590">
    <property type="entry name" value="Aldehyde_DH_dom"/>
</dbReference>
<dbReference type="FunFam" id="3.40.309.10:FF:000001">
    <property type="entry name" value="Mitochondrial aldehyde dehydrogenase 2"/>
    <property type="match status" value="1"/>
</dbReference>
<dbReference type="Pfam" id="PF00171">
    <property type="entry name" value="Aldedh"/>
    <property type="match status" value="1"/>
</dbReference>
<keyword evidence="2" id="KW-0560">Oxidoreductase</keyword>
<dbReference type="InterPro" id="IPR016163">
    <property type="entry name" value="Ald_DH_C"/>
</dbReference>
<dbReference type="InterPro" id="IPR016160">
    <property type="entry name" value="Ald_DH_CS_CYS"/>
</dbReference>
<dbReference type="PANTHER" id="PTHR11699">
    <property type="entry name" value="ALDEHYDE DEHYDROGENASE-RELATED"/>
    <property type="match status" value="1"/>
</dbReference>
<evidence type="ECO:0000313" key="4">
    <source>
        <dbReference type="EMBL" id="WOO80947.1"/>
    </source>
</evidence>
<dbReference type="RefSeq" id="XP_062626979.1">
    <property type="nucleotide sequence ID" value="XM_062770995.1"/>
</dbReference>
<dbReference type="FunFam" id="3.40.605.10:FF:000001">
    <property type="entry name" value="Aldehyde dehydrogenase 1"/>
    <property type="match status" value="1"/>
</dbReference>
<dbReference type="AlphaFoldDB" id="A0AAF0Y6P2"/>
<name>A0AAF0Y6P2_9TREE</name>
<dbReference type="EMBL" id="CP086716">
    <property type="protein sequence ID" value="WOO80947.1"/>
    <property type="molecule type" value="Genomic_DNA"/>
</dbReference>
<evidence type="ECO:0000259" key="3">
    <source>
        <dbReference type="Pfam" id="PF00171"/>
    </source>
</evidence>
<dbReference type="SUPFAM" id="SSF53720">
    <property type="entry name" value="ALDH-like"/>
    <property type="match status" value="1"/>
</dbReference>
<evidence type="ECO:0000256" key="1">
    <source>
        <dbReference type="ARBA" id="ARBA00009986"/>
    </source>
</evidence>
<reference evidence="4" key="1">
    <citation type="submission" date="2023-10" db="EMBL/GenBank/DDBJ databases">
        <authorList>
            <person name="Noh H."/>
        </authorList>
    </citation>
    <scope>NUCLEOTIDE SEQUENCE</scope>
    <source>
        <strain evidence="4">DUCC4014</strain>
    </source>
</reference>
<accession>A0AAF0Y6P2</accession>
<dbReference type="GO" id="GO:0019413">
    <property type="term" value="P:acetate biosynthetic process"/>
    <property type="evidence" value="ECO:0007669"/>
    <property type="project" value="UniProtKB-ARBA"/>
</dbReference>
<protein>
    <submittedName>
        <fullName evidence="4">Aldehyde dehydrogenase</fullName>
    </submittedName>
</protein>
<sequence length="508" mass="54878">MAAPTFTHTFDHAGYKGTVEVPLGLYIDGKYSVSVDKNAKTIPVVNPTTGEKLVDLPEGLPADVDRALDAARKAYDTKWGLNVPGFERGKLLLKLADLMDRDIPILASLEALDNGKTYAAASLFDAPEAAGCFRYYAGWADKIHGKVIETSDGKLIYTRHEPVGVAGQIIPWNFPLLMFAWKLAPALAVGCTIVIKPSELTPLTAQYMTKLIKEAGFPDGVVNVVNGYGATVGNALSSSDKVDKVAFTGSTAVGRKVLEEAAKSNLKKVTLELGGKGANIIFDDANLADAVKYAAQGIFFNHGQTCCAGSRLYVQRGIYDAFMERFVKVAQKIKVGDPFGQDTFQGPQVSQTQYDRIMNYIECGKQEGAQVITGGARSGKTGFFIEPTIFSGGKKGMKIVEEEIFGPVIVAAVFDTEEEVIKLANDNVYGLSAGVFTQNITKGHRVANKLHAGTVWVNCFNELHSQVPFGGYKSSGLGRELGEYALENYTEIKAVHVRLTPYVGFVTE</sequence>
<dbReference type="InterPro" id="IPR016161">
    <property type="entry name" value="Ald_DH/histidinol_DH"/>
</dbReference>
<dbReference type="Proteomes" id="UP000827549">
    <property type="component" value="Chromosome 3"/>
</dbReference>
<dbReference type="GeneID" id="87807715"/>
<gene>
    <name evidence="4" type="primary">aldA_5</name>
    <name evidence="4" type="ORF">LOC62_03G004477</name>
</gene>
<keyword evidence="5" id="KW-1185">Reference proteome</keyword>
<organism evidence="4 5">
    <name type="scientific">Vanrija pseudolonga</name>
    <dbReference type="NCBI Taxonomy" id="143232"/>
    <lineage>
        <taxon>Eukaryota</taxon>
        <taxon>Fungi</taxon>
        <taxon>Dikarya</taxon>
        <taxon>Basidiomycota</taxon>
        <taxon>Agaricomycotina</taxon>
        <taxon>Tremellomycetes</taxon>
        <taxon>Trichosporonales</taxon>
        <taxon>Trichosporonaceae</taxon>
        <taxon>Vanrija</taxon>
    </lineage>
</organism>
<dbReference type="GO" id="GO:0004030">
    <property type="term" value="F:aldehyde dehydrogenase [NAD(P)+] activity"/>
    <property type="evidence" value="ECO:0007669"/>
    <property type="project" value="UniProtKB-ARBA"/>
</dbReference>
<dbReference type="PROSITE" id="PS00070">
    <property type="entry name" value="ALDEHYDE_DEHYDR_CYS"/>
    <property type="match status" value="1"/>
</dbReference>
<evidence type="ECO:0000256" key="2">
    <source>
        <dbReference type="ARBA" id="ARBA00023002"/>
    </source>
</evidence>
<dbReference type="CDD" id="cd07091">
    <property type="entry name" value="ALDH_F1-2_Ald2-like"/>
    <property type="match status" value="1"/>
</dbReference>
<dbReference type="FunFam" id="3.40.605.10:FF:000026">
    <property type="entry name" value="Aldehyde dehydrogenase, putative"/>
    <property type="match status" value="1"/>
</dbReference>